<dbReference type="PIRSF" id="PIRSF011282">
    <property type="entry name" value="Synaptogyrin"/>
    <property type="match status" value="1"/>
</dbReference>
<keyword evidence="5 6" id="KW-0472">Membrane</keyword>
<dbReference type="InterPro" id="IPR008253">
    <property type="entry name" value="Marvel"/>
</dbReference>
<dbReference type="Pfam" id="PF01284">
    <property type="entry name" value="MARVEL"/>
    <property type="match status" value="1"/>
</dbReference>
<keyword evidence="9" id="KW-1185">Reference proteome</keyword>
<dbReference type="GO" id="GO:0031594">
    <property type="term" value="C:neuromuscular junction"/>
    <property type="evidence" value="ECO:0007669"/>
    <property type="project" value="TreeGrafter"/>
</dbReference>
<dbReference type="RefSeq" id="XP_031574981.1">
    <property type="nucleotide sequence ID" value="XM_031719121.1"/>
</dbReference>
<evidence type="ECO:0000259" key="8">
    <source>
        <dbReference type="PROSITE" id="PS51225"/>
    </source>
</evidence>
<accession>A0A6P8J4L1</accession>
<dbReference type="PROSITE" id="PS51225">
    <property type="entry name" value="MARVEL"/>
    <property type="match status" value="1"/>
</dbReference>
<proteinExistence type="inferred from homology"/>
<keyword evidence="4 6" id="KW-1133">Transmembrane helix</keyword>
<feature type="transmembrane region" description="Helical" evidence="6">
    <location>
        <begin position="15"/>
        <end position="35"/>
    </location>
</feature>
<dbReference type="PANTHER" id="PTHR10838:SF20">
    <property type="entry name" value="SYNAPTOGYRIN"/>
    <property type="match status" value="1"/>
</dbReference>
<feature type="domain" description="MARVEL" evidence="8">
    <location>
        <begin position="9"/>
        <end position="156"/>
    </location>
</feature>
<dbReference type="KEGG" id="aten:116308646"/>
<dbReference type="InParanoid" id="A0A6P8J4L1"/>
<name>A0A6P8J4L1_ACTTE</name>
<keyword evidence="3 6" id="KW-0812">Transmembrane</keyword>
<feature type="region of interest" description="Disordered" evidence="7">
    <location>
        <begin position="173"/>
        <end position="225"/>
    </location>
</feature>
<evidence type="ECO:0000256" key="6">
    <source>
        <dbReference type="PIRNR" id="PIRNR011282"/>
    </source>
</evidence>
<evidence type="ECO:0000256" key="1">
    <source>
        <dbReference type="ARBA" id="ARBA00004141"/>
    </source>
</evidence>
<evidence type="ECO:0000313" key="9">
    <source>
        <dbReference type="Proteomes" id="UP000515163"/>
    </source>
</evidence>
<evidence type="ECO:0000256" key="7">
    <source>
        <dbReference type="SAM" id="MobiDB-lite"/>
    </source>
</evidence>
<feature type="compositionally biased region" description="Polar residues" evidence="7">
    <location>
        <begin position="210"/>
        <end position="225"/>
    </location>
</feature>
<comment type="subcellular location">
    <subcellularLocation>
        <location evidence="1 6">Membrane</location>
        <topology evidence="1 6">Multi-pass membrane protein</topology>
    </subcellularLocation>
</comment>
<dbReference type="FunCoup" id="A0A6P8J4L1">
    <property type="interactions" value="976"/>
</dbReference>
<protein>
    <recommendedName>
        <fullName evidence="6">Synaptogyrin</fullName>
    </recommendedName>
</protein>
<dbReference type="InterPro" id="IPR016579">
    <property type="entry name" value="Synaptogyrin"/>
</dbReference>
<dbReference type="PANTHER" id="PTHR10838">
    <property type="entry name" value="SYNAPTOGYRIN"/>
    <property type="match status" value="1"/>
</dbReference>
<dbReference type="Proteomes" id="UP000515163">
    <property type="component" value="Unplaced"/>
</dbReference>
<evidence type="ECO:0000313" key="10">
    <source>
        <dbReference type="RefSeq" id="XP_031574981.1"/>
    </source>
</evidence>
<gene>
    <name evidence="10" type="primary">LOC116308646</name>
</gene>
<feature type="transmembrane region" description="Helical" evidence="6">
    <location>
        <begin position="55"/>
        <end position="73"/>
    </location>
</feature>
<feature type="transmembrane region" description="Helical" evidence="6">
    <location>
        <begin position="133"/>
        <end position="153"/>
    </location>
</feature>
<evidence type="ECO:0000256" key="2">
    <source>
        <dbReference type="ARBA" id="ARBA00010252"/>
    </source>
</evidence>
<dbReference type="GO" id="GO:0030672">
    <property type="term" value="C:synaptic vesicle membrane"/>
    <property type="evidence" value="ECO:0007669"/>
    <property type="project" value="TreeGrafter"/>
</dbReference>
<comment type="similarity">
    <text evidence="2 6">Belongs to the synaptogyrin family.</text>
</comment>
<evidence type="ECO:0000256" key="5">
    <source>
        <dbReference type="ARBA" id="ARBA00023136"/>
    </source>
</evidence>
<dbReference type="AlphaFoldDB" id="A0A6P8J4L1"/>
<feature type="transmembrane region" description="Helical" evidence="6">
    <location>
        <begin position="94"/>
        <end position="113"/>
    </location>
</feature>
<dbReference type="GeneID" id="116308646"/>
<reference evidence="10" key="1">
    <citation type="submission" date="2025-08" db="UniProtKB">
        <authorList>
            <consortium name="RefSeq"/>
        </authorList>
    </citation>
    <scope>IDENTIFICATION</scope>
    <source>
        <tissue evidence="10">Tentacle</tissue>
    </source>
</reference>
<evidence type="ECO:0000256" key="4">
    <source>
        <dbReference type="ARBA" id="ARBA00022989"/>
    </source>
</evidence>
<organism evidence="9 10">
    <name type="scientific">Actinia tenebrosa</name>
    <name type="common">Australian red waratah sea anemone</name>
    <dbReference type="NCBI Taxonomy" id="6105"/>
    <lineage>
        <taxon>Eukaryota</taxon>
        <taxon>Metazoa</taxon>
        <taxon>Cnidaria</taxon>
        <taxon>Anthozoa</taxon>
        <taxon>Hexacorallia</taxon>
        <taxon>Actiniaria</taxon>
        <taxon>Actiniidae</taxon>
        <taxon>Actinia</taxon>
    </lineage>
</organism>
<dbReference type="OrthoDB" id="10041611at2759"/>
<sequence length="225" mass="24981">MEEFNPAEFIKRPPVILRLISILFAIVVFGCISSGGYDSTYGVCLYNGDSGACHYGVGIGVMAFLICIVFLAIDSQYDTITNPENKRIVTMADLAFSGLWSFLWFVCFCYLADKWRQMKVVTSTSQTNNCQAAIAFSFFSIITWFGLAVMAFMKYRRGPDDFDYNKDNLAGESYPSPYAPFPPNTSEAAGDPYQSQPFSDDSRPEGQGSGTNPSEVPSEFKQPSY</sequence>
<evidence type="ECO:0000256" key="3">
    <source>
        <dbReference type="ARBA" id="ARBA00022692"/>
    </source>
</evidence>